<dbReference type="InterPro" id="IPR009936">
    <property type="entry name" value="DUF1468"/>
</dbReference>
<gene>
    <name evidence="3" type="ORF">Q8947_10055</name>
</gene>
<evidence type="ECO:0000259" key="2">
    <source>
        <dbReference type="Pfam" id="PF07331"/>
    </source>
</evidence>
<keyword evidence="4" id="KW-1185">Reference proteome</keyword>
<name>A0ABU1D7U5_9BURK</name>
<evidence type="ECO:0000256" key="1">
    <source>
        <dbReference type="SAM" id="Phobius"/>
    </source>
</evidence>
<organism evidence="3 4">
    <name type="scientific">Yanghanlia caeni</name>
    <dbReference type="NCBI Taxonomy" id="3064283"/>
    <lineage>
        <taxon>Bacteria</taxon>
        <taxon>Pseudomonadati</taxon>
        <taxon>Pseudomonadota</taxon>
        <taxon>Betaproteobacteria</taxon>
        <taxon>Burkholderiales</taxon>
        <taxon>Alcaligenaceae</taxon>
        <taxon>Yanghanlia</taxon>
    </lineage>
</organism>
<protein>
    <submittedName>
        <fullName evidence="3">Tripartite tricarboxylate transporter TctB family protein</fullName>
    </submittedName>
</protein>
<dbReference type="EMBL" id="JAUZQE010000022">
    <property type="protein sequence ID" value="MDR4126322.1"/>
    <property type="molecule type" value="Genomic_DNA"/>
</dbReference>
<dbReference type="Pfam" id="PF07331">
    <property type="entry name" value="TctB"/>
    <property type="match status" value="1"/>
</dbReference>
<feature type="transmembrane region" description="Helical" evidence="1">
    <location>
        <begin position="74"/>
        <end position="92"/>
    </location>
</feature>
<keyword evidence="1" id="KW-1133">Transmembrane helix</keyword>
<sequence length="153" mass="16556">MQLRNKQDFWSGVMFVVLGAAFALGATNYSMGTAARMGPGYFPFWLGVCLAVLGAVVAISALKEKAEETEVERFDFRILGIIVGSVIFAGVVLNALGVYITVFLLVAISSLASHEFNWKVAVATGLFLVLFVWLAFIKGLGLVFPLWPSFLGN</sequence>
<keyword evidence="1" id="KW-0472">Membrane</keyword>
<feature type="transmembrane region" description="Helical" evidence="1">
    <location>
        <begin position="42"/>
        <end position="62"/>
    </location>
</feature>
<feature type="transmembrane region" description="Helical" evidence="1">
    <location>
        <begin position="126"/>
        <end position="147"/>
    </location>
</feature>
<proteinExistence type="predicted"/>
<feature type="domain" description="DUF1468" evidence="2">
    <location>
        <begin position="10"/>
        <end position="145"/>
    </location>
</feature>
<evidence type="ECO:0000313" key="3">
    <source>
        <dbReference type="EMBL" id="MDR4126322.1"/>
    </source>
</evidence>
<dbReference type="RefSeq" id="WP_165278225.1">
    <property type="nucleotide sequence ID" value="NZ_JAUZQE010000022.1"/>
</dbReference>
<dbReference type="Proteomes" id="UP001232156">
    <property type="component" value="Unassembled WGS sequence"/>
</dbReference>
<reference evidence="3 4" key="1">
    <citation type="submission" date="2023-08" db="EMBL/GenBank/DDBJ databases">
        <title>Alcaligenaceae gen. nov., a novel taxon isolated from the sludge of Yixing Pesticide Factory.</title>
        <authorList>
            <person name="Ruan L."/>
        </authorList>
    </citation>
    <scope>NUCLEOTIDE SEQUENCE [LARGE SCALE GENOMIC DNA]</scope>
    <source>
        <strain evidence="3 4">LG-2</strain>
    </source>
</reference>
<keyword evidence="1" id="KW-0812">Transmembrane</keyword>
<comment type="caution">
    <text evidence="3">The sequence shown here is derived from an EMBL/GenBank/DDBJ whole genome shotgun (WGS) entry which is preliminary data.</text>
</comment>
<feature type="transmembrane region" description="Helical" evidence="1">
    <location>
        <begin position="12"/>
        <end position="30"/>
    </location>
</feature>
<accession>A0ABU1D7U5</accession>
<evidence type="ECO:0000313" key="4">
    <source>
        <dbReference type="Proteomes" id="UP001232156"/>
    </source>
</evidence>